<dbReference type="AlphaFoldDB" id="A0AAV8XYK5"/>
<dbReference type="GO" id="GO:0036503">
    <property type="term" value="P:ERAD pathway"/>
    <property type="evidence" value="ECO:0007669"/>
    <property type="project" value="TreeGrafter"/>
</dbReference>
<feature type="compositionally biased region" description="Basic and acidic residues" evidence="1">
    <location>
        <begin position="23"/>
        <end position="37"/>
    </location>
</feature>
<feature type="region of interest" description="Disordered" evidence="1">
    <location>
        <begin position="1"/>
        <end position="60"/>
    </location>
</feature>
<protein>
    <submittedName>
        <fullName evidence="2">Uncharacterized protein</fullName>
    </submittedName>
</protein>
<dbReference type="PANTHER" id="PTHR11226:SF0">
    <property type="entry name" value="UDP-GLUCOSE:GLYCOPROTEIN GLUCOSYLTRANSFERASE"/>
    <property type="match status" value="1"/>
</dbReference>
<accession>A0AAV8XYK5</accession>
<evidence type="ECO:0000256" key="1">
    <source>
        <dbReference type="SAM" id="MobiDB-lite"/>
    </source>
</evidence>
<comment type="caution">
    <text evidence="2">The sequence shown here is derived from an EMBL/GenBank/DDBJ whole genome shotgun (WGS) entry which is preliminary data.</text>
</comment>
<feature type="compositionally biased region" description="Acidic residues" evidence="1">
    <location>
        <begin position="38"/>
        <end position="53"/>
    </location>
</feature>
<evidence type="ECO:0000313" key="2">
    <source>
        <dbReference type="EMBL" id="KAJ8942873.1"/>
    </source>
</evidence>
<dbReference type="EMBL" id="JANEYF010002734">
    <property type="protein sequence ID" value="KAJ8942873.1"/>
    <property type="molecule type" value="Genomic_DNA"/>
</dbReference>
<dbReference type="PANTHER" id="PTHR11226">
    <property type="entry name" value="UDP-GLUCOSE GLYCOPROTEIN:GLUCOSYLTRANSFERASE"/>
    <property type="match status" value="1"/>
</dbReference>
<organism evidence="2 3">
    <name type="scientific">Rhamnusium bicolor</name>
    <dbReference type="NCBI Taxonomy" id="1586634"/>
    <lineage>
        <taxon>Eukaryota</taxon>
        <taxon>Metazoa</taxon>
        <taxon>Ecdysozoa</taxon>
        <taxon>Arthropoda</taxon>
        <taxon>Hexapoda</taxon>
        <taxon>Insecta</taxon>
        <taxon>Pterygota</taxon>
        <taxon>Neoptera</taxon>
        <taxon>Endopterygota</taxon>
        <taxon>Coleoptera</taxon>
        <taxon>Polyphaga</taxon>
        <taxon>Cucujiformia</taxon>
        <taxon>Chrysomeloidea</taxon>
        <taxon>Cerambycidae</taxon>
        <taxon>Lepturinae</taxon>
        <taxon>Rhagiini</taxon>
        <taxon>Rhamnusium</taxon>
    </lineage>
</organism>
<reference evidence="2" key="1">
    <citation type="journal article" date="2023" name="Insect Mol. Biol.">
        <title>Genome sequencing provides insights into the evolution of gene families encoding plant cell wall-degrading enzymes in longhorned beetles.</title>
        <authorList>
            <person name="Shin N.R."/>
            <person name="Okamura Y."/>
            <person name="Kirsch R."/>
            <person name="Pauchet Y."/>
        </authorList>
    </citation>
    <scope>NUCLEOTIDE SEQUENCE</scope>
    <source>
        <strain evidence="2">RBIC_L_NR</strain>
    </source>
</reference>
<dbReference type="InterPro" id="IPR009448">
    <property type="entry name" value="UDP-g_GGtrans"/>
</dbReference>
<dbReference type="GO" id="GO:0051082">
    <property type="term" value="F:unfolded protein binding"/>
    <property type="evidence" value="ECO:0007669"/>
    <property type="project" value="TreeGrafter"/>
</dbReference>
<gene>
    <name evidence="2" type="ORF">NQ314_009937</name>
</gene>
<dbReference type="GO" id="GO:0003980">
    <property type="term" value="F:UDP-glucose:glycoprotein glucosyltransferase activity"/>
    <property type="evidence" value="ECO:0007669"/>
    <property type="project" value="InterPro"/>
</dbReference>
<proteinExistence type="predicted"/>
<dbReference type="GO" id="GO:0005783">
    <property type="term" value="C:endoplasmic reticulum"/>
    <property type="evidence" value="ECO:0007669"/>
    <property type="project" value="TreeGrafter"/>
</dbReference>
<evidence type="ECO:0000313" key="3">
    <source>
        <dbReference type="Proteomes" id="UP001162156"/>
    </source>
</evidence>
<keyword evidence="3" id="KW-1185">Reference proteome</keyword>
<name>A0AAV8XYK5_9CUCU</name>
<sequence length="60" mass="6944">MLDKDNKRLRLSGYGVELQMKSTEYKSQDDTQLHDDPSSEESSQEDEDSEIEGFDFAKLK</sequence>
<dbReference type="Proteomes" id="UP001162156">
    <property type="component" value="Unassembled WGS sequence"/>
</dbReference>
<dbReference type="GO" id="GO:0018279">
    <property type="term" value="P:protein N-linked glycosylation via asparagine"/>
    <property type="evidence" value="ECO:0007669"/>
    <property type="project" value="TreeGrafter"/>
</dbReference>